<organism evidence="3 4">
    <name type="scientific">Tectimicrobiota bacterium</name>
    <dbReference type="NCBI Taxonomy" id="2528274"/>
    <lineage>
        <taxon>Bacteria</taxon>
        <taxon>Pseudomonadati</taxon>
        <taxon>Nitrospinota/Tectimicrobiota group</taxon>
        <taxon>Candidatus Tectimicrobiota</taxon>
    </lineage>
</organism>
<dbReference type="Pfam" id="PF00534">
    <property type="entry name" value="Glycos_transf_1"/>
    <property type="match status" value="1"/>
</dbReference>
<dbReference type="CDD" id="cd03801">
    <property type="entry name" value="GT4_PimA-like"/>
    <property type="match status" value="1"/>
</dbReference>
<evidence type="ECO:0000259" key="1">
    <source>
        <dbReference type="Pfam" id="PF00534"/>
    </source>
</evidence>
<dbReference type="SUPFAM" id="SSF53756">
    <property type="entry name" value="UDP-Glycosyltransferase/glycogen phosphorylase"/>
    <property type="match status" value="1"/>
</dbReference>
<dbReference type="EMBL" id="JACQWF010000325">
    <property type="protein sequence ID" value="MBI4596165.1"/>
    <property type="molecule type" value="Genomic_DNA"/>
</dbReference>
<evidence type="ECO:0000313" key="3">
    <source>
        <dbReference type="EMBL" id="MBI4596165.1"/>
    </source>
</evidence>
<accession>A0A933GP97</accession>
<feature type="domain" description="Glycosyl transferase family 1" evidence="1">
    <location>
        <begin position="206"/>
        <end position="365"/>
    </location>
</feature>
<feature type="domain" description="Glycosyltransferase subfamily 4-like N-terminal" evidence="2">
    <location>
        <begin position="15"/>
        <end position="198"/>
    </location>
</feature>
<dbReference type="Pfam" id="PF13439">
    <property type="entry name" value="Glyco_transf_4"/>
    <property type="match status" value="1"/>
</dbReference>
<comment type="caution">
    <text evidence="3">The sequence shown here is derived from an EMBL/GenBank/DDBJ whole genome shotgun (WGS) entry which is preliminary data.</text>
</comment>
<dbReference type="PANTHER" id="PTHR45947:SF3">
    <property type="entry name" value="SULFOQUINOVOSYL TRANSFERASE SQD2"/>
    <property type="match status" value="1"/>
</dbReference>
<reference evidence="3" key="1">
    <citation type="submission" date="2020-07" db="EMBL/GenBank/DDBJ databases">
        <title>Huge and variable diversity of episymbiotic CPR bacteria and DPANN archaea in groundwater ecosystems.</title>
        <authorList>
            <person name="He C.Y."/>
            <person name="Keren R."/>
            <person name="Whittaker M."/>
            <person name="Farag I.F."/>
            <person name="Doudna J."/>
            <person name="Cate J.H.D."/>
            <person name="Banfield J.F."/>
        </authorList>
    </citation>
    <scope>NUCLEOTIDE SEQUENCE</scope>
    <source>
        <strain evidence="3">NC_groundwater_1482_Ag_S-0.65um_47_24</strain>
    </source>
</reference>
<dbReference type="PANTHER" id="PTHR45947">
    <property type="entry name" value="SULFOQUINOVOSYL TRANSFERASE SQD2"/>
    <property type="match status" value="1"/>
</dbReference>
<dbReference type="Gene3D" id="3.40.50.2000">
    <property type="entry name" value="Glycogen Phosphorylase B"/>
    <property type="match status" value="2"/>
</dbReference>
<dbReference type="InterPro" id="IPR028098">
    <property type="entry name" value="Glyco_trans_4-like_N"/>
</dbReference>
<name>A0A933GP97_UNCTE</name>
<dbReference type="Proteomes" id="UP000772181">
    <property type="component" value="Unassembled WGS sequence"/>
</dbReference>
<sequence length="387" mass="44207">MKILCVSDVSIQDIIGGAERVLYEQATRLAARGHDVHILTRRLPVHQSECTVIQNVREWRYRLNQSNPISFFASTLRNGKRLFETINQANNFDCINFHQPFSAFAVMRSASCKNVRKVYTCHSLAFEEYASRNAKPHSFSKKMVHSLHLASRKWIEKKVLNDSDLIVVLSQYTCDKLLNIYGVPVEKIAVIPGGIDLVRFHPAADKRAVRERLHLPQEKTLLLTVRNLEPRMGIENLIRAMEEIVKSVPDVYLVIGGSGPLKDDLSMMSRNLNLDRHIHFTGFIPEEALAEYYQAADIFVLPTVELEGFGLVTLEALACGTPVLGTPVGGTQEILSSFDSRFLFQDARHESISRLIIEMCQEYLNQPDQWQLDSQRCRHFAEKYYSW</sequence>
<evidence type="ECO:0000259" key="2">
    <source>
        <dbReference type="Pfam" id="PF13439"/>
    </source>
</evidence>
<evidence type="ECO:0000313" key="4">
    <source>
        <dbReference type="Proteomes" id="UP000772181"/>
    </source>
</evidence>
<feature type="non-terminal residue" evidence="3">
    <location>
        <position position="387"/>
    </location>
</feature>
<proteinExistence type="predicted"/>
<dbReference type="InterPro" id="IPR001296">
    <property type="entry name" value="Glyco_trans_1"/>
</dbReference>
<protein>
    <submittedName>
        <fullName evidence="3">Glycosyltransferase family 4 protein</fullName>
    </submittedName>
</protein>
<dbReference type="AlphaFoldDB" id="A0A933GP97"/>
<dbReference type="InterPro" id="IPR050194">
    <property type="entry name" value="Glycosyltransferase_grp1"/>
</dbReference>
<gene>
    <name evidence="3" type="ORF">HY730_07295</name>
</gene>
<dbReference type="GO" id="GO:0016757">
    <property type="term" value="F:glycosyltransferase activity"/>
    <property type="evidence" value="ECO:0007669"/>
    <property type="project" value="InterPro"/>
</dbReference>